<name>D8JSK5_HYPDA</name>
<evidence type="ECO:0000313" key="2">
    <source>
        <dbReference type="Proteomes" id="UP000002033"/>
    </source>
</evidence>
<dbReference type="EMBL" id="CP002083">
    <property type="protein sequence ID" value="ADJ24299.1"/>
    <property type="molecule type" value="Genomic_DNA"/>
</dbReference>
<evidence type="ECO:0000313" key="1">
    <source>
        <dbReference type="EMBL" id="ADJ24299.1"/>
    </source>
</evidence>
<dbReference type="Proteomes" id="UP000002033">
    <property type="component" value="Chromosome"/>
</dbReference>
<protein>
    <submittedName>
        <fullName evidence="1">Uncharacterized protein</fullName>
    </submittedName>
</protein>
<sequence length="52" mass="5811">MLQNQVRPFMNKPAEVVWEGRVNVKHGQGPAAATDIRSLAVRTRNGHSRCEP</sequence>
<proteinExistence type="predicted"/>
<dbReference type="AlphaFoldDB" id="D8JSK5"/>
<organism evidence="1 2">
    <name type="scientific">Hyphomicrobium denitrificans (strain ATCC 51888 / DSM 1869 / NCIMB 11706 / TK 0415)</name>
    <dbReference type="NCBI Taxonomy" id="582899"/>
    <lineage>
        <taxon>Bacteria</taxon>
        <taxon>Pseudomonadati</taxon>
        <taxon>Pseudomonadota</taxon>
        <taxon>Alphaproteobacteria</taxon>
        <taxon>Hyphomicrobiales</taxon>
        <taxon>Hyphomicrobiaceae</taxon>
        <taxon>Hyphomicrobium</taxon>
    </lineage>
</organism>
<dbReference type="HOGENOM" id="CLU_3080693_0_0_5"/>
<dbReference type="KEGG" id="hdn:Hden_2503"/>
<gene>
    <name evidence="1" type="ordered locus">Hden_2503</name>
</gene>
<reference evidence="2" key="1">
    <citation type="journal article" date="2011" name="J. Bacteriol.">
        <title>Genome sequences of eight morphologically diverse alphaproteobacteria.</title>
        <authorList>
            <consortium name="US DOE Joint Genome Institute"/>
            <person name="Brown P.J."/>
            <person name="Kysela D.T."/>
            <person name="Buechlein A."/>
            <person name="Hemmerich C."/>
            <person name="Brun Y.V."/>
        </authorList>
    </citation>
    <scope>NUCLEOTIDE SEQUENCE [LARGE SCALE GENOMIC DNA]</scope>
    <source>
        <strain evidence="2">ATCC 51888 / DSM 1869 / NCIB 11706 / TK 0415</strain>
    </source>
</reference>
<dbReference type="STRING" id="582899.Hden_2503"/>
<keyword evidence="2" id="KW-1185">Reference proteome</keyword>
<accession>D8JSK5</accession>